<sequence length="47" mass="5249">EKTFKNVKVPLPTTDSKIIVRKCYGNIIDIVGGFGGKRNMKDLIKRG</sequence>
<comment type="caution">
    <text evidence="1">The sequence shown here is derived from an EMBL/GenBank/DDBJ whole genome shotgun (WGS) entry which is preliminary data.</text>
</comment>
<dbReference type="AlphaFoldDB" id="X1TXX9"/>
<reference evidence="1" key="1">
    <citation type="journal article" date="2014" name="Front. Microbiol.">
        <title>High frequency of phylogenetically diverse reductive dehalogenase-homologous genes in deep subseafloor sedimentary metagenomes.</title>
        <authorList>
            <person name="Kawai M."/>
            <person name="Futagami T."/>
            <person name="Toyoda A."/>
            <person name="Takaki Y."/>
            <person name="Nishi S."/>
            <person name="Hori S."/>
            <person name="Arai W."/>
            <person name="Tsubouchi T."/>
            <person name="Morono Y."/>
            <person name="Uchiyama I."/>
            <person name="Ito T."/>
            <person name="Fujiyama A."/>
            <person name="Inagaki F."/>
            <person name="Takami H."/>
        </authorList>
    </citation>
    <scope>NUCLEOTIDE SEQUENCE</scope>
    <source>
        <strain evidence="1">Expedition CK06-06</strain>
    </source>
</reference>
<accession>X1TXX9</accession>
<evidence type="ECO:0000313" key="1">
    <source>
        <dbReference type="EMBL" id="GAI92425.1"/>
    </source>
</evidence>
<name>X1TXX9_9ZZZZ</name>
<proteinExistence type="predicted"/>
<feature type="non-terminal residue" evidence="1">
    <location>
        <position position="1"/>
    </location>
</feature>
<gene>
    <name evidence="1" type="ORF">S12H4_38466</name>
</gene>
<dbReference type="EMBL" id="BARW01023155">
    <property type="protein sequence ID" value="GAI92425.1"/>
    <property type="molecule type" value="Genomic_DNA"/>
</dbReference>
<organism evidence="1">
    <name type="scientific">marine sediment metagenome</name>
    <dbReference type="NCBI Taxonomy" id="412755"/>
    <lineage>
        <taxon>unclassified sequences</taxon>
        <taxon>metagenomes</taxon>
        <taxon>ecological metagenomes</taxon>
    </lineage>
</organism>
<protein>
    <submittedName>
        <fullName evidence="1">Uncharacterized protein</fullName>
    </submittedName>
</protein>